<dbReference type="GO" id="GO:0004252">
    <property type="term" value="F:serine-type endopeptidase activity"/>
    <property type="evidence" value="ECO:0007669"/>
    <property type="project" value="InterPro"/>
</dbReference>
<protein>
    <submittedName>
        <fullName evidence="1">Trypsin-like serine protease</fullName>
    </submittedName>
</protein>
<dbReference type="GO" id="GO:0042597">
    <property type="term" value="C:periplasmic space"/>
    <property type="evidence" value="ECO:0007669"/>
    <property type="project" value="TreeGrafter"/>
</dbReference>
<organism evidence="1 2">
    <name type="scientific">Sphingomonas piscis</name>
    <dbReference type="NCBI Taxonomy" id="2714943"/>
    <lineage>
        <taxon>Bacteria</taxon>
        <taxon>Pseudomonadati</taxon>
        <taxon>Pseudomonadota</taxon>
        <taxon>Alphaproteobacteria</taxon>
        <taxon>Sphingomonadales</taxon>
        <taxon>Sphingomonadaceae</taxon>
        <taxon>Sphingomonas</taxon>
    </lineage>
</organism>
<dbReference type="SUPFAM" id="SSF50494">
    <property type="entry name" value="Trypsin-like serine proteases"/>
    <property type="match status" value="1"/>
</dbReference>
<gene>
    <name evidence="1" type="ORF">G7077_04095</name>
</gene>
<dbReference type="PRINTS" id="PR00834">
    <property type="entry name" value="PROTEASES2C"/>
</dbReference>
<keyword evidence="1" id="KW-0645">Protease</keyword>
<dbReference type="KEGG" id="spii:G7077_04095"/>
<name>A0A6G7YN91_9SPHN</name>
<dbReference type="Proteomes" id="UP000503222">
    <property type="component" value="Chromosome"/>
</dbReference>
<dbReference type="EMBL" id="CP049869">
    <property type="protein sequence ID" value="QIK78204.1"/>
    <property type="molecule type" value="Genomic_DNA"/>
</dbReference>
<dbReference type="PANTHER" id="PTHR22939:SF129">
    <property type="entry name" value="SERINE PROTEASE HTRA2, MITOCHONDRIAL"/>
    <property type="match status" value="1"/>
</dbReference>
<dbReference type="PANTHER" id="PTHR22939">
    <property type="entry name" value="SERINE PROTEASE FAMILY S1C HTRA-RELATED"/>
    <property type="match status" value="1"/>
</dbReference>
<dbReference type="Gene3D" id="2.40.10.120">
    <property type="match status" value="1"/>
</dbReference>
<dbReference type="InterPro" id="IPR009003">
    <property type="entry name" value="Peptidase_S1_PA"/>
</dbReference>
<keyword evidence="2" id="KW-1185">Reference proteome</keyword>
<sequence>MRGFGLVVALFASALAGGVVARIVPLGTSDEQAAASTAPPIVDDEKGVALPALIRKTSPAVVNIAVLQPSPAAQNPLLRDPFFRRYMGVPDSALQPALSAGSGVIVDSARGLVITNFHVIQNAQAVEVGLNNGKSYPAQLLGAAPQLDIAVLRVEPRNLPALPLGDSSKVTVGDYAVAIGNPFNLGQTVTAGIISATNRALAEGDSRRFIQTDAPINPGNSGGPLINSRGEVIGINSALISPNQGNVGIGFAIPSNIVRQILEQAERQAR</sequence>
<proteinExistence type="predicted"/>
<reference evidence="1 2" key="1">
    <citation type="submission" date="2020-03" db="EMBL/GenBank/DDBJ databases">
        <title>Sphingomonas sp. nov., isolated from fish.</title>
        <authorList>
            <person name="Hyun D.-W."/>
            <person name="Bae J.-W."/>
        </authorList>
    </citation>
    <scope>NUCLEOTIDE SEQUENCE [LARGE SCALE GENOMIC DNA]</scope>
    <source>
        <strain evidence="1 2">HDW15B</strain>
    </source>
</reference>
<keyword evidence="1" id="KW-0378">Hydrolase</keyword>
<evidence type="ECO:0000313" key="2">
    <source>
        <dbReference type="Proteomes" id="UP000503222"/>
    </source>
</evidence>
<evidence type="ECO:0000313" key="1">
    <source>
        <dbReference type="EMBL" id="QIK78204.1"/>
    </source>
</evidence>
<dbReference type="RefSeq" id="WP_166410597.1">
    <property type="nucleotide sequence ID" value="NZ_CP049869.1"/>
</dbReference>
<dbReference type="Pfam" id="PF13365">
    <property type="entry name" value="Trypsin_2"/>
    <property type="match status" value="1"/>
</dbReference>
<dbReference type="AlphaFoldDB" id="A0A6G7YN91"/>
<accession>A0A6G7YN91</accession>
<dbReference type="InterPro" id="IPR001940">
    <property type="entry name" value="Peptidase_S1C"/>
</dbReference>
<dbReference type="GO" id="GO:0006515">
    <property type="term" value="P:protein quality control for misfolded or incompletely synthesized proteins"/>
    <property type="evidence" value="ECO:0007669"/>
    <property type="project" value="TreeGrafter"/>
</dbReference>